<sequence>MQLLKKYKWTWILLLICVILAGYLIIENTVKPKFPVINKVQDFTMENVDGKKVSLSDTSGKVRLFYFYFTSCPDVCPPTTFMLSEVQDLLKENGIFGKDASIVSITFDPQTDTREKIKQWAGKFNADLSGWYFLRGDAQQTKDFAKNSFKILIVGDNKNNFTHANFIALVDRDNNLRKLYSVSNTEEVNAKVIAQDVIDLARK</sequence>
<keyword evidence="3" id="KW-1133">Transmembrane helix</keyword>
<dbReference type="Gene3D" id="3.40.30.10">
    <property type="entry name" value="Glutaredoxin"/>
    <property type="match status" value="1"/>
</dbReference>
<dbReference type="EMBL" id="JAGGKP010000008">
    <property type="protein sequence ID" value="MBP1937949.1"/>
    <property type="molecule type" value="Genomic_DNA"/>
</dbReference>
<dbReference type="InterPro" id="IPR003782">
    <property type="entry name" value="SCO1/SenC"/>
</dbReference>
<proteinExistence type="inferred from homology"/>
<keyword evidence="6" id="KW-1185">Reference proteome</keyword>
<dbReference type="InterPro" id="IPR036249">
    <property type="entry name" value="Thioredoxin-like_sf"/>
</dbReference>
<evidence type="ECO:0000256" key="1">
    <source>
        <dbReference type="ARBA" id="ARBA00010996"/>
    </source>
</evidence>
<keyword evidence="3" id="KW-0812">Transmembrane</keyword>
<dbReference type="InterPro" id="IPR013766">
    <property type="entry name" value="Thioredoxin_domain"/>
</dbReference>
<evidence type="ECO:0000313" key="6">
    <source>
        <dbReference type="Proteomes" id="UP001519273"/>
    </source>
</evidence>
<comment type="similarity">
    <text evidence="1">Belongs to the SCO1/2 family.</text>
</comment>
<evidence type="ECO:0000313" key="5">
    <source>
        <dbReference type="EMBL" id="MBP1937949.1"/>
    </source>
</evidence>
<dbReference type="PANTHER" id="PTHR12151:SF25">
    <property type="entry name" value="LINALOOL DEHYDRATASE_ISOMERASE DOMAIN-CONTAINING PROTEIN"/>
    <property type="match status" value="1"/>
</dbReference>
<dbReference type="Pfam" id="PF02630">
    <property type="entry name" value="SCO1-SenC"/>
    <property type="match status" value="1"/>
</dbReference>
<name>A0ABS4H5Y5_9BACL</name>
<dbReference type="CDD" id="cd02968">
    <property type="entry name" value="SCO"/>
    <property type="match status" value="1"/>
</dbReference>
<evidence type="ECO:0000259" key="4">
    <source>
        <dbReference type="PROSITE" id="PS51352"/>
    </source>
</evidence>
<dbReference type="RefSeq" id="WP_209851519.1">
    <property type="nucleotide sequence ID" value="NZ_CBCRVE010000009.1"/>
</dbReference>
<dbReference type="PANTHER" id="PTHR12151">
    <property type="entry name" value="ELECTRON TRANSPORT PROTIN SCO1/SENC FAMILY MEMBER"/>
    <property type="match status" value="1"/>
</dbReference>
<reference evidence="5 6" key="1">
    <citation type="submission" date="2021-03" db="EMBL/GenBank/DDBJ databases">
        <title>Genomic Encyclopedia of Type Strains, Phase IV (KMG-IV): sequencing the most valuable type-strain genomes for metagenomic binning, comparative biology and taxonomic classification.</title>
        <authorList>
            <person name="Goeker M."/>
        </authorList>
    </citation>
    <scope>NUCLEOTIDE SEQUENCE [LARGE SCALE GENOMIC DNA]</scope>
    <source>
        <strain evidence="5 6">DSM 23491</strain>
    </source>
</reference>
<comment type="caution">
    <text evidence="5">The sequence shown here is derived from an EMBL/GenBank/DDBJ whole genome shotgun (WGS) entry which is preliminary data.</text>
</comment>
<dbReference type="Proteomes" id="UP001519273">
    <property type="component" value="Unassembled WGS sequence"/>
</dbReference>
<gene>
    <name evidence="5" type="ORF">J2Z20_002866</name>
</gene>
<feature type="domain" description="Thioredoxin" evidence="4">
    <location>
        <begin position="34"/>
        <end position="203"/>
    </location>
</feature>
<dbReference type="SUPFAM" id="SSF52833">
    <property type="entry name" value="Thioredoxin-like"/>
    <property type="match status" value="1"/>
</dbReference>
<protein>
    <submittedName>
        <fullName evidence="5">Protein SCO1/2</fullName>
    </submittedName>
</protein>
<organism evidence="5 6">
    <name type="scientific">Paenibacillus sediminis</name>
    <dbReference type="NCBI Taxonomy" id="664909"/>
    <lineage>
        <taxon>Bacteria</taxon>
        <taxon>Bacillati</taxon>
        <taxon>Bacillota</taxon>
        <taxon>Bacilli</taxon>
        <taxon>Bacillales</taxon>
        <taxon>Paenibacillaceae</taxon>
        <taxon>Paenibacillus</taxon>
    </lineage>
</organism>
<accession>A0ABS4H5Y5</accession>
<keyword evidence="3" id="KW-0472">Membrane</keyword>
<dbReference type="PROSITE" id="PS51352">
    <property type="entry name" value="THIOREDOXIN_2"/>
    <property type="match status" value="1"/>
</dbReference>
<evidence type="ECO:0000256" key="2">
    <source>
        <dbReference type="ARBA" id="ARBA00023008"/>
    </source>
</evidence>
<evidence type="ECO:0000256" key="3">
    <source>
        <dbReference type="SAM" id="Phobius"/>
    </source>
</evidence>
<feature type="transmembrane region" description="Helical" evidence="3">
    <location>
        <begin position="7"/>
        <end position="26"/>
    </location>
</feature>
<keyword evidence="2" id="KW-0186">Copper</keyword>